<comment type="subcellular location">
    <subcellularLocation>
        <location evidence="1">Membrane</location>
        <topology evidence="1">Multi-pass membrane protein</topology>
    </subcellularLocation>
</comment>
<keyword evidence="8" id="KW-1185">Reference proteome</keyword>
<organism evidence="7 8">
    <name type="scientific">Lichenicola cladoniae</name>
    <dbReference type="NCBI Taxonomy" id="1484109"/>
    <lineage>
        <taxon>Bacteria</taxon>
        <taxon>Pseudomonadati</taxon>
        <taxon>Pseudomonadota</taxon>
        <taxon>Alphaproteobacteria</taxon>
        <taxon>Acetobacterales</taxon>
        <taxon>Acetobacteraceae</taxon>
        <taxon>Lichenicola</taxon>
    </lineage>
</organism>
<dbReference type="GO" id="GO:0016020">
    <property type="term" value="C:membrane"/>
    <property type="evidence" value="ECO:0007669"/>
    <property type="project" value="UniProtKB-SubCell"/>
</dbReference>
<evidence type="ECO:0000256" key="3">
    <source>
        <dbReference type="ARBA" id="ARBA00022989"/>
    </source>
</evidence>
<accession>A0A6M8HSP6</accession>
<dbReference type="RefSeq" id="WP_171833106.1">
    <property type="nucleotide sequence ID" value="NZ_CP053708.1"/>
</dbReference>
<keyword evidence="4 6" id="KW-0472">Membrane</keyword>
<protein>
    <submittedName>
        <fullName evidence="7">CvpA family protein</fullName>
    </submittedName>
</protein>
<evidence type="ECO:0000256" key="1">
    <source>
        <dbReference type="ARBA" id="ARBA00004141"/>
    </source>
</evidence>
<reference evidence="7 8" key="1">
    <citation type="journal article" date="2014" name="World J. Microbiol. Biotechnol.">
        <title>Biodiversity and physiological characteristics of Antarctic and Arctic lichens-associated bacteria.</title>
        <authorList>
            <person name="Lee Y.M."/>
            <person name="Kim E.H."/>
            <person name="Lee H.K."/>
            <person name="Hong S.G."/>
        </authorList>
    </citation>
    <scope>NUCLEOTIDE SEQUENCE [LARGE SCALE GENOMIC DNA]</scope>
    <source>
        <strain evidence="7 8">PAMC 26569</strain>
    </source>
</reference>
<feature type="transmembrane region" description="Helical" evidence="6">
    <location>
        <begin position="65"/>
        <end position="88"/>
    </location>
</feature>
<dbReference type="InterPro" id="IPR003825">
    <property type="entry name" value="Colicin-V_CvpA"/>
</dbReference>
<keyword evidence="2 6" id="KW-0812">Transmembrane</keyword>
<gene>
    <name evidence="7" type="ORF">HN018_16135</name>
</gene>
<evidence type="ECO:0000313" key="7">
    <source>
        <dbReference type="EMBL" id="QKE91370.1"/>
    </source>
</evidence>
<feature type="transmembrane region" description="Helical" evidence="6">
    <location>
        <begin position="28"/>
        <end position="45"/>
    </location>
</feature>
<dbReference type="GO" id="GO:0009403">
    <property type="term" value="P:toxin biosynthetic process"/>
    <property type="evidence" value="ECO:0007669"/>
    <property type="project" value="InterPro"/>
</dbReference>
<feature type="transmembrane region" description="Helical" evidence="6">
    <location>
        <begin position="100"/>
        <end position="121"/>
    </location>
</feature>
<dbReference type="EMBL" id="CP053708">
    <property type="protein sequence ID" value="QKE91370.1"/>
    <property type="molecule type" value="Genomic_DNA"/>
</dbReference>
<dbReference type="AlphaFoldDB" id="A0A6M8HSP6"/>
<feature type="region of interest" description="Disordered" evidence="5">
    <location>
        <begin position="160"/>
        <end position="180"/>
    </location>
</feature>
<keyword evidence="3 6" id="KW-1133">Transmembrane helix</keyword>
<evidence type="ECO:0000256" key="5">
    <source>
        <dbReference type="SAM" id="MobiDB-lite"/>
    </source>
</evidence>
<evidence type="ECO:0000256" key="4">
    <source>
        <dbReference type="ARBA" id="ARBA00023136"/>
    </source>
</evidence>
<evidence type="ECO:0000313" key="8">
    <source>
        <dbReference type="Proteomes" id="UP000500767"/>
    </source>
</evidence>
<dbReference type="PANTHER" id="PTHR36926:SF1">
    <property type="entry name" value="COLICIN V PRODUCTION PROTEIN"/>
    <property type="match status" value="1"/>
</dbReference>
<dbReference type="PANTHER" id="PTHR36926">
    <property type="entry name" value="COLICIN V PRODUCTION PROTEIN"/>
    <property type="match status" value="1"/>
</dbReference>
<dbReference type="InterPro" id="IPR052719">
    <property type="entry name" value="CvpA-like"/>
</dbReference>
<feature type="transmembrane region" description="Helical" evidence="6">
    <location>
        <begin position="6"/>
        <end position="21"/>
    </location>
</feature>
<dbReference type="Pfam" id="PF02674">
    <property type="entry name" value="Colicin_V"/>
    <property type="match status" value="1"/>
</dbReference>
<sequence length="180" mass="18986">MSWVDLAVLAILVLSGLIGLMRGGAREILGLCAWIGAAVLATRIYPQGLPLSRRLIGDDAVADPVAFMVVFVVLLIAFLLVAAALGSLVRGSLLGSLDRLAGGFFGLVRGFAVLVVAYLVVVPLLPTDEWPQSVRDSRSLFYVRQGAFFVAARLPDRFRPNLGSNPTDGPAGASGEDHAT</sequence>
<evidence type="ECO:0000256" key="6">
    <source>
        <dbReference type="SAM" id="Phobius"/>
    </source>
</evidence>
<evidence type="ECO:0000256" key="2">
    <source>
        <dbReference type="ARBA" id="ARBA00022692"/>
    </source>
</evidence>
<dbReference type="Proteomes" id="UP000500767">
    <property type="component" value="Chromosome"/>
</dbReference>
<proteinExistence type="predicted"/>
<name>A0A6M8HSP6_9PROT</name>
<dbReference type="KEGG" id="lck:HN018_16135"/>